<dbReference type="Gene3D" id="3.40.50.1820">
    <property type="entry name" value="alpha/beta hydrolase"/>
    <property type="match status" value="1"/>
</dbReference>
<dbReference type="Pfam" id="PF00561">
    <property type="entry name" value="Abhydrolase_1"/>
    <property type="match status" value="1"/>
</dbReference>
<protein>
    <submittedName>
        <fullName evidence="2">3-oxoadipate enol-lactonase</fullName>
    </submittedName>
</protein>
<dbReference type="Proteomes" id="UP000660611">
    <property type="component" value="Unassembled WGS sequence"/>
</dbReference>
<dbReference type="GO" id="GO:0042952">
    <property type="term" value="P:beta-ketoadipate pathway"/>
    <property type="evidence" value="ECO:0007669"/>
    <property type="project" value="InterPro"/>
</dbReference>
<keyword evidence="3" id="KW-1185">Reference proteome</keyword>
<dbReference type="InterPro" id="IPR026968">
    <property type="entry name" value="PcaD/CatD"/>
</dbReference>
<dbReference type="InterPro" id="IPR050471">
    <property type="entry name" value="AB_hydrolase"/>
</dbReference>
<evidence type="ECO:0000313" key="2">
    <source>
        <dbReference type="EMBL" id="GIG44762.1"/>
    </source>
</evidence>
<dbReference type="AlphaFoldDB" id="A0A919PJR7"/>
<gene>
    <name evidence="2" type="primary">pcaD_1</name>
    <name evidence="2" type="ORF">Dsi01nite_028030</name>
</gene>
<dbReference type="InterPro" id="IPR000073">
    <property type="entry name" value="AB_hydrolase_1"/>
</dbReference>
<dbReference type="NCBIfam" id="TIGR02427">
    <property type="entry name" value="protocat_pcaD"/>
    <property type="match status" value="1"/>
</dbReference>
<comment type="caution">
    <text evidence="2">The sequence shown here is derived from an EMBL/GenBank/DDBJ whole genome shotgun (WGS) entry which is preliminary data.</text>
</comment>
<proteinExistence type="predicted"/>
<dbReference type="EMBL" id="BONQ01000044">
    <property type="protein sequence ID" value="GIG44762.1"/>
    <property type="molecule type" value="Genomic_DNA"/>
</dbReference>
<reference evidence="2" key="1">
    <citation type="submission" date="2021-01" db="EMBL/GenBank/DDBJ databases">
        <title>Whole genome shotgun sequence of Dactylosporangium siamense NBRC 106093.</title>
        <authorList>
            <person name="Komaki H."/>
            <person name="Tamura T."/>
        </authorList>
    </citation>
    <scope>NUCLEOTIDE SEQUENCE</scope>
    <source>
        <strain evidence="2">NBRC 106093</strain>
    </source>
</reference>
<dbReference type="SUPFAM" id="SSF53474">
    <property type="entry name" value="alpha/beta-Hydrolases"/>
    <property type="match status" value="1"/>
</dbReference>
<dbReference type="GO" id="GO:0047570">
    <property type="term" value="F:3-oxoadipate enol-lactonase activity"/>
    <property type="evidence" value="ECO:0007669"/>
    <property type="project" value="InterPro"/>
</dbReference>
<name>A0A919PJR7_9ACTN</name>
<evidence type="ECO:0000313" key="3">
    <source>
        <dbReference type="Proteomes" id="UP000660611"/>
    </source>
</evidence>
<organism evidence="2 3">
    <name type="scientific">Dactylosporangium siamense</name>
    <dbReference type="NCBI Taxonomy" id="685454"/>
    <lineage>
        <taxon>Bacteria</taxon>
        <taxon>Bacillati</taxon>
        <taxon>Actinomycetota</taxon>
        <taxon>Actinomycetes</taxon>
        <taxon>Micromonosporales</taxon>
        <taxon>Micromonosporaceae</taxon>
        <taxon>Dactylosporangium</taxon>
    </lineage>
</organism>
<evidence type="ECO:0000259" key="1">
    <source>
        <dbReference type="Pfam" id="PF00561"/>
    </source>
</evidence>
<dbReference type="PRINTS" id="PR00111">
    <property type="entry name" value="ABHYDROLASE"/>
</dbReference>
<feature type="domain" description="AB hydrolase-1" evidence="1">
    <location>
        <begin position="27"/>
        <end position="249"/>
    </location>
</feature>
<dbReference type="PANTHER" id="PTHR43433:SF5">
    <property type="entry name" value="AB HYDROLASE-1 DOMAIN-CONTAINING PROTEIN"/>
    <property type="match status" value="1"/>
</dbReference>
<accession>A0A919PJR7</accession>
<dbReference type="PANTHER" id="PTHR43433">
    <property type="entry name" value="HYDROLASE, ALPHA/BETA FOLD FAMILY PROTEIN"/>
    <property type="match status" value="1"/>
</dbReference>
<sequence>MRGWAWYNDAVTATTLFQRTSGPPGAPVLLLGGSLGSNLDMWRPQLPALADLRVVRFDHRGHGASPAPPGPYRLDDLGRDVLALLDRLGIAKASYCGLSLGGMVGMWLAANAPDRIERLVLICTAAHLPPADGWAARAEQVRSAGMGSIADAVLGRWFTPRFRAALPAKVAPYRAMIAACPAEGYAGCCEAIGGMDLRDDLPRITAPTLVIAGADDPATPPEHGERIHAGIAGSRLVVLPGAAHLANVEQAVVIGQLIKDHVSG</sequence>
<dbReference type="InterPro" id="IPR029058">
    <property type="entry name" value="AB_hydrolase_fold"/>
</dbReference>